<proteinExistence type="predicted"/>
<sequence length="257" mass="27890">MNHINLPEQMLQRVLDAEKAWSPVELLRQMASETGASRRMLQDALASLVAAGDLVYLIRHGSTCIQRGWQKPLAIGKKTQLLAPGVSSLPGREPVILLPGASFGGGDHPTTRLCLEAIEASAKENGTMLDVGTGTGVLAIAAVRHGMGKALAVDNDPLAVHEAKENVRLNGLENAVRVEEVWPLELRWDLVAANLRPPTLMELAEALSNSLSSNGVLVLSGMRSEEMPLLRQTYGRLLKFVYSREEKGWGSLVFKKT</sequence>
<dbReference type="GO" id="GO:0008276">
    <property type="term" value="F:protein methyltransferase activity"/>
    <property type="evidence" value="ECO:0007669"/>
    <property type="project" value="TreeGrafter"/>
</dbReference>
<dbReference type="Proteomes" id="UP000321899">
    <property type="component" value="Unassembled WGS sequence"/>
</dbReference>
<evidence type="ECO:0000313" key="3">
    <source>
        <dbReference type="EMBL" id="TYT75265.1"/>
    </source>
</evidence>
<dbReference type="CDD" id="cd02440">
    <property type="entry name" value="AdoMet_MTases"/>
    <property type="match status" value="1"/>
</dbReference>
<gene>
    <name evidence="3" type="ORF">FIM25_06055</name>
</gene>
<name>A0A5Q4VCI4_9BACT</name>
<dbReference type="SUPFAM" id="SSF53335">
    <property type="entry name" value="S-adenosyl-L-methionine-dependent methyltransferases"/>
    <property type="match status" value="1"/>
</dbReference>
<dbReference type="EMBL" id="VDMB01000005">
    <property type="protein sequence ID" value="TYT75265.1"/>
    <property type="molecule type" value="Genomic_DNA"/>
</dbReference>
<protein>
    <submittedName>
        <fullName evidence="3">Methyltransferase</fullName>
    </submittedName>
</protein>
<evidence type="ECO:0000256" key="1">
    <source>
        <dbReference type="ARBA" id="ARBA00022603"/>
    </source>
</evidence>
<reference evidence="3 4" key="1">
    <citation type="submission" date="2019-06" db="EMBL/GenBank/DDBJ databases">
        <title>Desulfobotulus mexicanus sp. nov., a novel sulfate-reducing bacterium isolated from the sediment of an alkaline crater lake in Mexico.</title>
        <authorList>
            <person name="Hirschler-Rea A."/>
        </authorList>
    </citation>
    <scope>NUCLEOTIDE SEQUENCE [LARGE SCALE GENOMIC DNA]</scope>
    <source>
        <strain evidence="3 4">PAR22N</strain>
    </source>
</reference>
<dbReference type="GO" id="GO:0032259">
    <property type="term" value="P:methylation"/>
    <property type="evidence" value="ECO:0007669"/>
    <property type="project" value="UniProtKB-KW"/>
</dbReference>
<dbReference type="Pfam" id="PF06325">
    <property type="entry name" value="PrmA"/>
    <property type="match status" value="1"/>
</dbReference>
<keyword evidence="4" id="KW-1185">Reference proteome</keyword>
<dbReference type="PANTHER" id="PTHR43648">
    <property type="entry name" value="ELECTRON TRANSFER FLAVOPROTEIN BETA SUBUNIT LYSINE METHYLTRANSFERASE"/>
    <property type="match status" value="1"/>
</dbReference>
<comment type="caution">
    <text evidence="3">The sequence shown here is derived from an EMBL/GenBank/DDBJ whole genome shotgun (WGS) entry which is preliminary data.</text>
</comment>
<dbReference type="RefSeq" id="WP_139447329.1">
    <property type="nucleotide sequence ID" value="NZ_VDMB01000005.1"/>
</dbReference>
<keyword evidence="1 3" id="KW-0489">Methyltransferase</keyword>
<organism evidence="3 4">
    <name type="scientific">Desulfobotulus mexicanus</name>
    <dbReference type="NCBI Taxonomy" id="2586642"/>
    <lineage>
        <taxon>Bacteria</taxon>
        <taxon>Pseudomonadati</taxon>
        <taxon>Thermodesulfobacteriota</taxon>
        <taxon>Desulfobacteria</taxon>
        <taxon>Desulfobacterales</taxon>
        <taxon>Desulfobacteraceae</taxon>
        <taxon>Desulfobotulus</taxon>
    </lineage>
</organism>
<dbReference type="Gene3D" id="3.40.50.150">
    <property type="entry name" value="Vaccinia Virus protein VP39"/>
    <property type="match status" value="1"/>
</dbReference>
<dbReference type="AlphaFoldDB" id="A0A5Q4VCI4"/>
<dbReference type="PANTHER" id="PTHR43648:SF1">
    <property type="entry name" value="ELECTRON TRANSFER FLAVOPROTEIN BETA SUBUNIT LYSINE METHYLTRANSFERASE"/>
    <property type="match status" value="1"/>
</dbReference>
<keyword evidence="2 3" id="KW-0808">Transferase</keyword>
<dbReference type="OrthoDB" id="9785995at2"/>
<evidence type="ECO:0000256" key="2">
    <source>
        <dbReference type="ARBA" id="ARBA00022679"/>
    </source>
</evidence>
<dbReference type="InterPro" id="IPR050078">
    <property type="entry name" value="Ribosomal_L11_MeTrfase_PrmA"/>
</dbReference>
<dbReference type="InterPro" id="IPR029063">
    <property type="entry name" value="SAM-dependent_MTases_sf"/>
</dbReference>
<accession>A0A5Q4VCI4</accession>
<evidence type="ECO:0000313" key="4">
    <source>
        <dbReference type="Proteomes" id="UP000321899"/>
    </source>
</evidence>